<dbReference type="EMBL" id="GIFK01002236">
    <property type="protein sequence ID" value="NBJ59939.1"/>
    <property type="molecule type" value="Transcribed_RNA"/>
</dbReference>
<dbReference type="GO" id="GO:0072546">
    <property type="term" value="C:EMC complex"/>
    <property type="evidence" value="ECO:0007669"/>
    <property type="project" value="InterPro"/>
</dbReference>
<dbReference type="PANTHER" id="PTHR12941:SF10">
    <property type="entry name" value="ER MEMBRANE PROTEIN COMPLEX SUBUNIT 8_9 HOMOLOG"/>
    <property type="match status" value="1"/>
</dbReference>
<protein>
    <recommendedName>
        <fullName evidence="2">MPN domain-containing protein</fullName>
    </recommendedName>
</protein>
<proteinExistence type="inferred from homology"/>
<evidence type="ECO:0000256" key="1">
    <source>
        <dbReference type="ARBA" id="ARBA00007461"/>
    </source>
</evidence>
<dbReference type="InterPro" id="IPR005366">
    <property type="entry name" value="EMC8/9"/>
</dbReference>
<accession>A0A6B2E9G7</accession>
<dbReference type="Pfam" id="PF03665">
    <property type="entry name" value="UPF0172"/>
    <property type="match status" value="1"/>
</dbReference>
<evidence type="ECO:0000313" key="3">
    <source>
        <dbReference type="EMBL" id="NBJ59939.1"/>
    </source>
</evidence>
<name>A0A6B2E9G7_9DIPT</name>
<sequence>MSEVVISPRAYTKMMFHAAKYPHCAVNGLLLANRDSTKSRNYEVIDAVPLFHICLHLSPMAEVALVQVEAAAAEDNLQICGYYSAAENYNDNTLDRAPGVKLADKIAENIPNSCFAVIDNRAVCLNMERSAVKLWQNVDNRWTKVAAKLSQGDVTLSAVSTLLQRGAMKDLVDFDNYLDNTENDWLNSHLNRDLNQILAMY</sequence>
<feature type="domain" description="MPN" evidence="2">
    <location>
        <begin position="4"/>
        <end position="141"/>
    </location>
</feature>
<dbReference type="AlphaFoldDB" id="A0A6B2E9G7"/>
<reference evidence="3" key="1">
    <citation type="submission" date="2019-10" db="EMBL/GenBank/DDBJ databases">
        <title>Short sand fly seasons in Tbilisi, Georgia, hinder development of host immunity to saliva of the visceral leishmaniasis vector Phlebotomus kandelakii.</title>
        <authorList>
            <person name="Oliveira F."/>
            <person name="Giorgobiani E."/>
            <person name="Guimaraes-Costa A.B."/>
            <person name="Abdeladhim M."/>
            <person name="Oristian J."/>
            <person name="Tskhvaradze L."/>
            <person name="Tsertsvadze N."/>
            <person name="Zakalashvili M."/>
            <person name="Valenzuela J.G."/>
            <person name="Kamhawi S."/>
        </authorList>
    </citation>
    <scope>NUCLEOTIDE SEQUENCE</scope>
    <source>
        <strain evidence="3">Wild-capture in Tbilisi</strain>
        <tissue evidence="3">Salivary glands</tissue>
    </source>
</reference>
<dbReference type="PROSITE" id="PS50249">
    <property type="entry name" value="MPN"/>
    <property type="match status" value="1"/>
</dbReference>
<evidence type="ECO:0000259" key="2">
    <source>
        <dbReference type="PROSITE" id="PS50249"/>
    </source>
</evidence>
<comment type="similarity">
    <text evidence="1">Belongs to the EMC8/EMC9 family.</text>
</comment>
<organism evidence="3">
    <name type="scientific">Phlebotomus kandelakii</name>
    <dbReference type="NCBI Taxonomy" id="1109342"/>
    <lineage>
        <taxon>Eukaryota</taxon>
        <taxon>Metazoa</taxon>
        <taxon>Ecdysozoa</taxon>
        <taxon>Arthropoda</taxon>
        <taxon>Hexapoda</taxon>
        <taxon>Insecta</taxon>
        <taxon>Pterygota</taxon>
        <taxon>Neoptera</taxon>
        <taxon>Endopterygota</taxon>
        <taxon>Diptera</taxon>
        <taxon>Nematocera</taxon>
        <taxon>Psychodoidea</taxon>
        <taxon>Psychodidae</taxon>
        <taxon>Phlebotomus</taxon>
        <taxon>Larroussius</taxon>
    </lineage>
</organism>
<dbReference type="PANTHER" id="PTHR12941">
    <property type="entry name" value="ER MEMBRANE PROTEIN COMPLEX"/>
    <property type="match status" value="1"/>
</dbReference>
<dbReference type="CDD" id="cd08060">
    <property type="entry name" value="MPN_UPF0172"/>
    <property type="match status" value="1"/>
</dbReference>
<dbReference type="InterPro" id="IPR037518">
    <property type="entry name" value="MPN"/>
</dbReference>